<dbReference type="EMBL" id="CP020928">
    <property type="protein sequence ID" value="AWF95282.1"/>
    <property type="molecule type" value="Genomic_DNA"/>
</dbReference>
<dbReference type="PATRIC" id="fig|137591.25.peg.1076"/>
<organism evidence="2 3">
    <name type="scientific">Weissella cibaria</name>
    <dbReference type="NCBI Taxonomy" id="137591"/>
    <lineage>
        <taxon>Bacteria</taxon>
        <taxon>Bacillati</taxon>
        <taxon>Bacillota</taxon>
        <taxon>Bacilli</taxon>
        <taxon>Lactobacillales</taxon>
        <taxon>Lactobacillaceae</taxon>
        <taxon>Weissella</taxon>
    </lineage>
</organism>
<dbReference type="EMBL" id="JWHU01000016">
    <property type="protein sequence ID" value="KIU20800.1"/>
    <property type="molecule type" value="Genomic_DNA"/>
</dbReference>
<dbReference type="STRING" id="137591.AO080_09495"/>
<gene>
    <name evidence="1" type="ORF">B6254_0875</name>
    <name evidence="2" type="ORF">QX99_01107</name>
</gene>
<dbReference type="AlphaFoldDB" id="A0A0D1LK69"/>
<sequence length="84" mass="9548">MAYTRQEVQDWVKKLDLNTWGPTEVYWSDQFHRVHVIAADAESEAITAKIHAAVEAEIAAGTTDETDARDFLEHLIVTDYAQED</sequence>
<dbReference type="RefSeq" id="WP_043708253.1">
    <property type="nucleotide sequence ID" value="NZ_CP020928.1"/>
</dbReference>
<reference evidence="1 4" key="2">
    <citation type="submission" date="2017-04" db="EMBL/GenBank/DDBJ databases">
        <title>Weissella cibaria strain m2 complete genome.</title>
        <authorList>
            <person name="Pan Q."/>
            <person name="Tan M."/>
            <person name="Yao F."/>
            <person name="Su S."/>
        </authorList>
    </citation>
    <scope>NUCLEOTIDE SEQUENCE [LARGE SCALE GENOMIC DNA]</scope>
    <source>
        <strain evidence="1 4">M2</strain>
    </source>
</reference>
<accession>A0A0D1LK69</accession>
<name>A0A0D1LK69_9LACO</name>
<evidence type="ECO:0000313" key="2">
    <source>
        <dbReference type="EMBL" id="KIU20800.1"/>
    </source>
</evidence>
<dbReference type="Proteomes" id="UP000032287">
    <property type="component" value="Unassembled WGS sequence"/>
</dbReference>
<dbReference type="Proteomes" id="UP000244870">
    <property type="component" value="Chromosome"/>
</dbReference>
<protein>
    <submittedName>
        <fullName evidence="2">Uncharacterized protein</fullName>
    </submittedName>
</protein>
<proteinExistence type="predicted"/>
<dbReference type="eggNOG" id="ENOG50308N8">
    <property type="taxonomic scope" value="Bacteria"/>
</dbReference>
<evidence type="ECO:0000313" key="1">
    <source>
        <dbReference type="EMBL" id="AWF95282.1"/>
    </source>
</evidence>
<keyword evidence="3" id="KW-1185">Reference proteome</keyword>
<evidence type="ECO:0000313" key="3">
    <source>
        <dbReference type="Proteomes" id="UP000032287"/>
    </source>
</evidence>
<evidence type="ECO:0000313" key="4">
    <source>
        <dbReference type="Proteomes" id="UP000244870"/>
    </source>
</evidence>
<reference evidence="2 3" key="1">
    <citation type="journal article" date="2015" name="Microbiology (Mosc.)">
        <title>Genomics of the Weissella cibaria species with an examination of its metabolic traits.</title>
        <authorList>
            <person name="Lynch K.M."/>
            <person name="Lucid A."/>
            <person name="Arendt E.K."/>
            <person name="Sleator R.D."/>
            <person name="Lucey B."/>
            <person name="Coffey A."/>
        </authorList>
    </citation>
    <scope>NUCLEOTIDE SEQUENCE [LARGE SCALE GENOMIC DNA]</scope>
    <source>
        <strain evidence="2 3">MG1</strain>
    </source>
</reference>